<evidence type="ECO:0000313" key="2">
    <source>
        <dbReference type="Proteomes" id="UP000198741"/>
    </source>
</evidence>
<name>A0A1H0SMX9_9ACTN</name>
<reference evidence="1 2" key="1">
    <citation type="submission" date="2016-10" db="EMBL/GenBank/DDBJ databases">
        <authorList>
            <person name="de Groot N.N."/>
        </authorList>
    </citation>
    <scope>NUCLEOTIDE SEQUENCE [LARGE SCALE GENOMIC DNA]</scope>
    <source>
        <strain evidence="2">P4-7,KCTC 19426,CECT 7604</strain>
    </source>
</reference>
<dbReference type="EMBL" id="LT629710">
    <property type="protein sequence ID" value="SDP43111.1"/>
    <property type="molecule type" value="Genomic_DNA"/>
</dbReference>
<organism evidence="1 2">
    <name type="scientific">Nakamurella panacisegetis</name>
    <dbReference type="NCBI Taxonomy" id="1090615"/>
    <lineage>
        <taxon>Bacteria</taxon>
        <taxon>Bacillati</taxon>
        <taxon>Actinomycetota</taxon>
        <taxon>Actinomycetes</taxon>
        <taxon>Nakamurellales</taxon>
        <taxon>Nakamurellaceae</taxon>
        <taxon>Nakamurella</taxon>
    </lineage>
</organism>
<dbReference type="RefSeq" id="WP_090480012.1">
    <property type="nucleotide sequence ID" value="NZ_LT629710.1"/>
</dbReference>
<gene>
    <name evidence="1" type="ORF">SAMN04515671_4200</name>
</gene>
<proteinExistence type="predicted"/>
<accession>A0A1H0SMX9</accession>
<dbReference type="STRING" id="1090615.SAMN04515671_4200"/>
<evidence type="ECO:0000313" key="1">
    <source>
        <dbReference type="EMBL" id="SDP43111.1"/>
    </source>
</evidence>
<dbReference type="Gene3D" id="3.90.920.10">
    <property type="entry name" value="DNA primase, PRIM domain"/>
    <property type="match status" value="1"/>
</dbReference>
<dbReference type="AlphaFoldDB" id="A0A1H0SMX9"/>
<keyword evidence="2" id="KW-1185">Reference proteome</keyword>
<protein>
    <submittedName>
        <fullName evidence="1">Uncharacterized protein</fullName>
    </submittedName>
</protein>
<sequence length="242" mass="24217">MPTPNRTPDQAAVATHYRAVGPTLLTHLIGRRVLGFGRLDAEPTPADPFAELHIAEAADLTEAIRSGIISLRLPGLAAPGLVAFRIRPGADSGIDVVATAALALAEALARHGRAATTMTDGRDGLYLIGFGVGPTDFGGGAAGYARALAAGAPEVGTTDHADTAGRALLIPVAPDDPLGLPAPYTLGSAGGDLGVIAPLTSDEVAAVTAGMPLDLRPTDLATRIAEYGDLAAGLAEVTGAPA</sequence>
<dbReference type="OrthoDB" id="9913227at2"/>
<dbReference type="Proteomes" id="UP000198741">
    <property type="component" value="Chromosome I"/>
</dbReference>